<evidence type="ECO:0000256" key="1">
    <source>
        <dbReference type="ARBA" id="ARBA00004496"/>
    </source>
</evidence>
<dbReference type="Gene3D" id="3.40.1780.10">
    <property type="entry name" value="QueA-like"/>
    <property type="match status" value="1"/>
</dbReference>
<dbReference type="InterPro" id="IPR042119">
    <property type="entry name" value="QueA_dom2"/>
</dbReference>
<dbReference type="SUPFAM" id="SSF111337">
    <property type="entry name" value="QueA-like"/>
    <property type="match status" value="1"/>
</dbReference>
<keyword evidence="4 13" id="KW-0963">Cytoplasm</keyword>
<evidence type="ECO:0000256" key="5">
    <source>
        <dbReference type="ARBA" id="ARBA00022679"/>
    </source>
</evidence>
<dbReference type="InterPro" id="IPR042118">
    <property type="entry name" value="QueA_dom1"/>
</dbReference>
<evidence type="ECO:0000313" key="14">
    <source>
        <dbReference type="EMBL" id="GHD42156.1"/>
    </source>
</evidence>
<sequence length="345" mass="37695">MRVDLFDYHLPEERIARFPARPRDSARLLDLTGDGLADRTVADLPDLLRPGDLLLANDTRVIPARLTGRRGEARVEVTLHKREGEQVWRAFARPAKKLRPGDRIVFADDLAADVDAKGEGGEVTLHFDRAGPDLMAALEAHGSMPLPPYIKRGTDEAEDDAHDYQTVFAARDGAVAAPTAGLHFTPDLLDRIAARGVRRALVTLHVGAGTFLPVKVEDTDDHVMHSEWGEISAETAAAIAETRAAGGRIVATGTTTLRILEAAARDDGTVPAWSGETSLFITPCYRFKAVDVLLTNFHLPRSTLLMLVSAFAGRERILAAYDHAIRSGYRFFSYGDACLLAREKP</sequence>
<reference evidence="14" key="1">
    <citation type="journal article" date="2014" name="Int. J. Syst. Evol. Microbiol.">
        <title>Complete genome sequence of Corynebacterium casei LMG S-19264T (=DSM 44701T), isolated from a smear-ripened cheese.</title>
        <authorList>
            <consortium name="US DOE Joint Genome Institute (JGI-PGF)"/>
            <person name="Walter F."/>
            <person name="Albersmeier A."/>
            <person name="Kalinowski J."/>
            <person name="Ruckert C."/>
        </authorList>
    </citation>
    <scope>NUCLEOTIDE SEQUENCE</scope>
    <source>
        <strain evidence="14">KCTC 42651</strain>
    </source>
</reference>
<dbReference type="NCBIfam" id="NF001140">
    <property type="entry name" value="PRK00147.1"/>
    <property type="match status" value="1"/>
</dbReference>
<accession>A0A918XNY1</accession>
<comment type="caution">
    <text evidence="14">The sequence shown here is derived from an EMBL/GenBank/DDBJ whole genome shotgun (WGS) entry which is preliminary data.</text>
</comment>
<evidence type="ECO:0000256" key="6">
    <source>
        <dbReference type="ARBA" id="ARBA00022691"/>
    </source>
</evidence>
<dbReference type="Proteomes" id="UP000630353">
    <property type="component" value="Unassembled WGS sequence"/>
</dbReference>
<keyword evidence="7 13" id="KW-0671">Queuosine biosynthesis</keyword>
<dbReference type="InterPro" id="IPR036100">
    <property type="entry name" value="QueA_sf"/>
</dbReference>
<dbReference type="FunFam" id="3.40.1780.10:FF:000001">
    <property type="entry name" value="S-adenosylmethionine:tRNA ribosyltransferase-isomerase"/>
    <property type="match status" value="1"/>
</dbReference>
<organism evidence="14 15">
    <name type="scientific">Thalassobaculum fulvum</name>
    <dbReference type="NCBI Taxonomy" id="1633335"/>
    <lineage>
        <taxon>Bacteria</taxon>
        <taxon>Pseudomonadati</taxon>
        <taxon>Pseudomonadota</taxon>
        <taxon>Alphaproteobacteria</taxon>
        <taxon>Rhodospirillales</taxon>
        <taxon>Thalassobaculaceae</taxon>
        <taxon>Thalassobaculum</taxon>
    </lineage>
</organism>
<comment type="subcellular location">
    <subcellularLocation>
        <location evidence="1 13">Cytoplasm</location>
    </subcellularLocation>
</comment>
<comment type="pathway">
    <text evidence="2 13">tRNA modification; tRNA-queuosine biosynthesis.</text>
</comment>
<evidence type="ECO:0000256" key="8">
    <source>
        <dbReference type="ARBA" id="ARBA00052751"/>
    </source>
</evidence>
<evidence type="ECO:0000256" key="11">
    <source>
        <dbReference type="ARBA" id="ARBA00069325"/>
    </source>
</evidence>
<evidence type="ECO:0000256" key="10">
    <source>
        <dbReference type="ARBA" id="ARBA00066503"/>
    </source>
</evidence>
<dbReference type="EC" id="2.4.99.17" evidence="10 13"/>
<dbReference type="EMBL" id="BMZS01000002">
    <property type="protein sequence ID" value="GHD42156.1"/>
    <property type="molecule type" value="Genomic_DNA"/>
</dbReference>
<proteinExistence type="inferred from homology"/>
<name>A0A918XNY1_9PROT</name>
<dbReference type="RefSeq" id="WP_189987534.1">
    <property type="nucleotide sequence ID" value="NZ_BMZS01000002.1"/>
</dbReference>
<dbReference type="PANTHER" id="PTHR30307">
    <property type="entry name" value="S-ADENOSYLMETHIONINE:TRNA RIBOSYLTRANSFERASE-ISOMERASE"/>
    <property type="match status" value="1"/>
</dbReference>
<gene>
    <name evidence="13 14" type="primary">queA</name>
    <name evidence="14" type="ORF">GCM10017083_06810</name>
</gene>
<comment type="subunit">
    <text evidence="3 13">Monomer.</text>
</comment>
<dbReference type="PANTHER" id="PTHR30307:SF0">
    <property type="entry name" value="S-ADENOSYLMETHIONINE:TRNA RIBOSYLTRANSFERASE-ISOMERASE"/>
    <property type="match status" value="1"/>
</dbReference>
<dbReference type="HAMAP" id="MF_00113">
    <property type="entry name" value="QueA"/>
    <property type="match status" value="1"/>
</dbReference>
<comment type="function">
    <text evidence="13">Transfers and isomerizes the ribose moiety from AdoMet to the 7-aminomethyl group of 7-deazaguanine (preQ1-tRNA) to give epoxyqueuosine (oQ-tRNA).</text>
</comment>
<dbReference type="Gene3D" id="2.40.10.240">
    <property type="entry name" value="QueA-like"/>
    <property type="match status" value="1"/>
</dbReference>
<keyword evidence="6 13" id="KW-0949">S-adenosyl-L-methionine</keyword>
<evidence type="ECO:0000256" key="12">
    <source>
        <dbReference type="ARBA" id="ARBA00076160"/>
    </source>
</evidence>
<evidence type="ECO:0000256" key="9">
    <source>
        <dbReference type="ARBA" id="ARBA00061210"/>
    </source>
</evidence>
<comment type="catalytic activity">
    <reaction evidence="8 13">
        <text>7-aminomethyl-7-carbaguanosine(34) in tRNA + S-adenosyl-L-methionine = epoxyqueuosine(34) in tRNA + adenine + L-methionine + 2 H(+)</text>
        <dbReference type="Rhea" id="RHEA:32155"/>
        <dbReference type="Rhea" id="RHEA-COMP:10342"/>
        <dbReference type="Rhea" id="RHEA-COMP:18582"/>
        <dbReference type="ChEBI" id="CHEBI:15378"/>
        <dbReference type="ChEBI" id="CHEBI:16708"/>
        <dbReference type="ChEBI" id="CHEBI:57844"/>
        <dbReference type="ChEBI" id="CHEBI:59789"/>
        <dbReference type="ChEBI" id="CHEBI:82833"/>
        <dbReference type="ChEBI" id="CHEBI:194443"/>
        <dbReference type="EC" id="2.4.99.17"/>
    </reaction>
</comment>
<dbReference type="Pfam" id="PF02547">
    <property type="entry name" value="Queuosine_synth"/>
    <property type="match status" value="1"/>
</dbReference>
<comment type="similarity">
    <text evidence="9 13">Belongs to the QueA family.</text>
</comment>
<evidence type="ECO:0000256" key="13">
    <source>
        <dbReference type="HAMAP-Rule" id="MF_00113"/>
    </source>
</evidence>
<reference evidence="14" key="2">
    <citation type="submission" date="2020-09" db="EMBL/GenBank/DDBJ databases">
        <authorList>
            <person name="Sun Q."/>
            <person name="Kim S."/>
        </authorList>
    </citation>
    <scope>NUCLEOTIDE SEQUENCE</scope>
    <source>
        <strain evidence="14">KCTC 42651</strain>
    </source>
</reference>
<dbReference type="InterPro" id="IPR003699">
    <property type="entry name" value="QueA"/>
</dbReference>
<evidence type="ECO:0000256" key="4">
    <source>
        <dbReference type="ARBA" id="ARBA00022490"/>
    </source>
</evidence>
<evidence type="ECO:0000256" key="2">
    <source>
        <dbReference type="ARBA" id="ARBA00004691"/>
    </source>
</evidence>
<dbReference type="GO" id="GO:0008616">
    <property type="term" value="P:tRNA queuosine(34) biosynthetic process"/>
    <property type="evidence" value="ECO:0007669"/>
    <property type="project" value="UniProtKB-UniRule"/>
</dbReference>
<evidence type="ECO:0000313" key="15">
    <source>
        <dbReference type="Proteomes" id="UP000630353"/>
    </source>
</evidence>
<protein>
    <recommendedName>
        <fullName evidence="11 13">S-adenosylmethionine:tRNA ribosyltransferase-isomerase</fullName>
        <ecNumber evidence="10 13">2.4.99.17</ecNumber>
    </recommendedName>
    <alternativeName>
        <fullName evidence="12 13">Queuosine biosynthesis protein QueA</fullName>
    </alternativeName>
</protein>
<dbReference type="NCBIfam" id="TIGR00113">
    <property type="entry name" value="queA"/>
    <property type="match status" value="1"/>
</dbReference>
<dbReference type="GO" id="GO:0051075">
    <property type="term" value="F:S-adenosylmethionine:tRNA ribosyltransferase-isomerase activity"/>
    <property type="evidence" value="ECO:0007669"/>
    <property type="project" value="UniProtKB-EC"/>
</dbReference>
<dbReference type="GO" id="GO:0005737">
    <property type="term" value="C:cytoplasm"/>
    <property type="evidence" value="ECO:0007669"/>
    <property type="project" value="UniProtKB-SubCell"/>
</dbReference>
<keyword evidence="5 13" id="KW-0808">Transferase</keyword>
<evidence type="ECO:0000256" key="3">
    <source>
        <dbReference type="ARBA" id="ARBA00011245"/>
    </source>
</evidence>
<dbReference type="AlphaFoldDB" id="A0A918XNY1"/>
<evidence type="ECO:0000256" key="7">
    <source>
        <dbReference type="ARBA" id="ARBA00022785"/>
    </source>
</evidence>
<keyword evidence="15" id="KW-1185">Reference proteome</keyword>